<dbReference type="InterPro" id="IPR043777">
    <property type="entry name" value="DUF5719"/>
</dbReference>
<protein>
    <submittedName>
        <fullName evidence="2">Uncharacterized protein</fullName>
    </submittedName>
</protein>
<keyword evidence="3" id="KW-1185">Reference proteome</keyword>
<sequence>MTVDKRLRFGMRIGAGAATAFGLAVLVGAALVVDLPHYSADASQTTVTPEAADQLRTCPGSVLEVGKDAAAATALTPVGSPKVVASDDEGISVDPSWLKAPDVNSDEHGPATLTLPTEASSDTMSGSQSQSVGTDTLAGFAAAECQETSSGAWLVAGSTDIGRTSLVMLNNPSGVDATVDIAVTGENGPIDSPNGLGIVVEAGTQKVVSLAGIAPNTITPVVHVTSTGADIQSWVQQSSIRGLVPAGIEMAGRGADPSESTTIPGVQIYSGQPETSTQEYDDRRPALRVFSPSGKPTHVSATITDESGKDVSTMEVDITKGAVGEYPLGDLPSGRYSIHVDASQPVVAAARTSVSEDKAGDFSWFASAAELETPFVVDAASGPGRSLVLHNASDTKATVEIGTESVTIDTRASYTYPLEGPVTVTPDAGVLAVVSYAGGNSVSSFTITAPKPASEPIDVSVR</sequence>
<feature type="compositionally biased region" description="Low complexity" evidence="1">
    <location>
        <begin position="120"/>
        <end position="131"/>
    </location>
</feature>
<dbReference type="RefSeq" id="WP_166992252.1">
    <property type="nucleotide sequence ID" value="NZ_CP061169.1"/>
</dbReference>
<organism evidence="2 3">
    <name type="scientific">Paramicrobacterium chengjingii</name>
    <dbReference type="NCBI Taxonomy" id="2769067"/>
    <lineage>
        <taxon>Bacteria</taxon>
        <taxon>Bacillati</taxon>
        <taxon>Actinomycetota</taxon>
        <taxon>Actinomycetes</taxon>
        <taxon>Micrococcales</taxon>
        <taxon>Microbacteriaceae</taxon>
        <taxon>Paramicrobacterium</taxon>
    </lineage>
</organism>
<dbReference type="Proteomes" id="UP000662814">
    <property type="component" value="Chromosome"/>
</dbReference>
<dbReference type="Pfam" id="PF18986">
    <property type="entry name" value="DUF5719"/>
    <property type="match status" value="1"/>
</dbReference>
<proteinExistence type="predicted"/>
<gene>
    <name evidence="2" type="ORF">HCR76_10715</name>
</gene>
<evidence type="ECO:0000313" key="3">
    <source>
        <dbReference type="Proteomes" id="UP000662814"/>
    </source>
</evidence>
<feature type="region of interest" description="Disordered" evidence="1">
    <location>
        <begin position="95"/>
        <end position="132"/>
    </location>
</feature>
<dbReference type="EMBL" id="CP061169">
    <property type="protein sequence ID" value="QPZ37316.1"/>
    <property type="molecule type" value="Genomic_DNA"/>
</dbReference>
<evidence type="ECO:0000256" key="1">
    <source>
        <dbReference type="SAM" id="MobiDB-lite"/>
    </source>
</evidence>
<accession>A0ABX6YEU3</accession>
<name>A0ABX6YEU3_9MICO</name>
<evidence type="ECO:0000313" key="2">
    <source>
        <dbReference type="EMBL" id="QPZ37316.1"/>
    </source>
</evidence>
<reference evidence="2 3" key="1">
    <citation type="submission" date="2020-12" db="EMBL/GenBank/DDBJ databases">
        <title>Microbacterium sp. HY060.</title>
        <authorList>
            <person name="Zhou J."/>
        </authorList>
    </citation>
    <scope>NUCLEOTIDE SEQUENCE [LARGE SCALE GENOMIC DNA]</scope>
    <source>
        <strain evidence="2 3">HY60</strain>
    </source>
</reference>